<protein>
    <submittedName>
        <fullName evidence="1">Uncharacterized protein</fullName>
    </submittedName>
</protein>
<keyword evidence="2" id="KW-1185">Reference proteome</keyword>
<accession>A0A385Q1J6</accession>
<evidence type="ECO:0000313" key="2">
    <source>
        <dbReference type="Proteomes" id="UP000265562"/>
    </source>
</evidence>
<dbReference type="KEGG" id="lua:D4A81_09110"/>
<organism evidence="1 2">
    <name type="scientific">Lachnoanaerobaculum umeaense</name>
    <dbReference type="NCBI Taxonomy" id="617123"/>
    <lineage>
        <taxon>Bacteria</taxon>
        <taxon>Bacillati</taxon>
        <taxon>Bacillota</taxon>
        <taxon>Clostridia</taxon>
        <taxon>Lachnospirales</taxon>
        <taxon>Lachnospiraceae</taxon>
        <taxon>Lachnoanaerobaculum</taxon>
    </lineage>
</organism>
<name>A0A385Q1J6_9FIRM</name>
<dbReference type="EMBL" id="CP032364">
    <property type="protein sequence ID" value="AYB00096.1"/>
    <property type="molecule type" value="Genomic_DNA"/>
</dbReference>
<evidence type="ECO:0000313" key="1">
    <source>
        <dbReference type="EMBL" id="AYB00096.1"/>
    </source>
</evidence>
<sequence>MDDRFFESWNQEMKDDIMYSALDESIKIIEYLEETNQKQHKYNIAILVFTIISSLCGIISVVSLFFK</sequence>
<reference evidence="1 2" key="1">
    <citation type="submission" date="2018-09" db="EMBL/GenBank/DDBJ databases">
        <title>Genome sequencing of Lachnoanaerobaculum umeaense DSM 23576.</title>
        <authorList>
            <person name="Kook J.-K."/>
            <person name="Park S.-N."/>
            <person name="Lim Y.K."/>
        </authorList>
    </citation>
    <scope>NUCLEOTIDE SEQUENCE [LARGE SCALE GENOMIC DNA]</scope>
    <source>
        <strain evidence="2">DSM 23576 \ CCUG 58757</strain>
    </source>
</reference>
<dbReference type="Proteomes" id="UP000265562">
    <property type="component" value="Chromosome"/>
</dbReference>
<proteinExistence type="predicted"/>
<gene>
    <name evidence="1" type="ORF">D4A81_09110</name>
</gene>
<dbReference type="AlphaFoldDB" id="A0A385Q1J6"/>